<accession>A0A7W7B1H0</accession>
<keyword evidence="3 5" id="KW-1133">Transmembrane helix</keyword>
<gene>
    <name evidence="6" type="ORF">GGQ98_000869</name>
</gene>
<evidence type="ECO:0000256" key="5">
    <source>
        <dbReference type="SAM" id="Phobius"/>
    </source>
</evidence>
<reference evidence="6 7" key="1">
    <citation type="submission" date="2020-08" db="EMBL/GenBank/DDBJ databases">
        <title>Genomic Encyclopedia of Type Strains, Phase IV (KMG-IV): sequencing the most valuable type-strain genomes for metagenomic binning, comparative biology and taxonomic classification.</title>
        <authorList>
            <person name="Goeker M."/>
        </authorList>
    </citation>
    <scope>NUCLEOTIDE SEQUENCE [LARGE SCALE GENOMIC DNA]</scope>
    <source>
        <strain evidence="6 7">DSM 17328</strain>
    </source>
</reference>
<feature type="transmembrane region" description="Helical" evidence="5">
    <location>
        <begin position="20"/>
        <end position="45"/>
    </location>
</feature>
<keyword evidence="7" id="KW-1185">Reference proteome</keyword>
<feature type="transmembrane region" description="Helical" evidence="5">
    <location>
        <begin position="139"/>
        <end position="160"/>
    </location>
</feature>
<dbReference type="Proteomes" id="UP000566324">
    <property type="component" value="Unassembled WGS sequence"/>
</dbReference>
<feature type="transmembrane region" description="Helical" evidence="5">
    <location>
        <begin position="112"/>
        <end position="133"/>
    </location>
</feature>
<dbReference type="Pfam" id="PF07264">
    <property type="entry name" value="EI24"/>
    <property type="match status" value="1"/>
</dbReference>
<name>A0A7W7B1H0_9SPHN</name>
<dbReference type="InterPro" id="IPR059112">
    <property type="entry name" value="CysZ/EI24"/>
</dbReference>
<protein>
    <submittedName>
        <fullName evidence="6">Uncharacterized protein involved in cysteine biosynthesis</fullName>
    </submittedName>
</protein>
<evidence type="ECO:0000313" key="6">
    <source>
        <dbReference type="EMBL" id="MBB4631262.1"/>
    </source>
</evidence>
<evidence type="ECO:0000256" key="2">
    <source>
        <dbReference type="ARBA" id="ARBA00022692"/>
    </source>
</evidence>
<evidence type="ECO:0000256" key="1">
    <source>
        <dbReference type="ARBA" id="ARBA00004141"/>
    </source>
</evidence>
<feature type="transmembrane region" description="Helical" evidence="5">
    <location>
        <begin position="65"/>
        <end position="91"/>
    </location>
</feature>
<dbReference type="EMBL" id="JACHNZ010000007">
    <property type="protein sequence ID" value="MBB4631262.1"/>
    <property type="molecule type" value="Genomic_DNA"/>
</dbReference>
<evidence type="ECO:0000313" key="7">
    <source>
        <dbReference type="Proteomes" id="UP000566324"/>
    </source>
</evidence>
<comment type="subcellular location">
    <subcellularLocation>
        <location evidence="1">Membrane</location>
        <topology evidence="1">Multi-pass membrane protein</topology>
    </subcellularLocation>
</comment>
<proteinExistence type="predicted"/>
<keyword evidence="2 5" id="KW-0812">Transmembrane</keyword>
<organism evidence="6 7">
    <name type="scientific">Sphingosinicella soli</name>
    <dbReference type="NCBI Taxonomy" id="333708"/>
    <lineage>
        <taxon>Bacteria</taxon>
        <taxon>Pseudomonadati</taxon>
        <taxon>Pseudomonadota</taxon>
        <taxon>Alphaproteobacteria</taxon>
        <taxon>Sphingomonadales</taxon>
        <taxon>Sphingosinicellaceae</taxon>
        <taxon>Sphingosinicella</taxon>
    </lineage>
</organism>
<evidence type="ECO:0000256" key="3">
    <source>
        <dbReference type="ARBA" id="ARBA00022989"/>
    </source>
</evidence>
<feature type="transmembrane region" description="Helical" evidence="5">
    <location>
        <begin position="200"/>
        <end position="222"/>
    </location>
</feature>
<keyword evidence="4 5" id="KW-0472">Membrane</keyword>
<evidence type="ECO:0000256" key="4">
    <source>
        <dbReference type="ARBA" id="ARBA00023136"/>
    </source>
</evidence>
<comment type="caution">
    <text evidence="6">The sequence shown here is derived from an EMBL/GenBank/DDBJ whole genome shotgun (WGS) entry which is preliminary data.</text>
</comment>
<dbReference type="AlphaFoldDB" id="A0A7W7B1H0"/>
<sequence length="228" mass="24756">MLAELPRVLVQLSDRRLVAVFLKSIVLTLLVLAGVWFGLDLWLSGSSAPPLPLWMQRFWADAADWAALPIVLIGGWFLFPGIATGVMGLFLDDVVDAVEDRHYPRAAAHRRVTMAEAGMLALASALRVVLWNLALAPVYVLLLFTAVGPLLLFTAVNGWLMGRDLLEMVAVRHMPRAQASALVASNRALRLRLGLTAAPLFLVPVLNLFAPIIAAALAAHAFQIVGKR</sequence>